<name>A0A165P6D4_9APHY</name>
<dbReference type="PRINTS" id="PR00109">
    <property type="entry name" value="TYRKINASE"/>
</dbReference>
<accession>A0A165P6D4</accession>
<dbReference type="PROSITE" id="PS00108">
    <property type="entry name" value="PROTEIN_KINASE_ST"/>
    <property type="match status" value="1"/>
</dbReference>
<dbReference type="SUPFAM" id="SSF56112">
    <property type="entry name" value="Protein kinase-like (PK-like)"/>
    <property type="match status" value="1"/>
</dbReference>
<dbReference type="Pfam" id="PF07714">
    <property type="entry name" value="PK_Tyr_Ser-Thr"/>
    <property type="match status" value="1"/>
</dbReference>
<dbReference type="STRING" id="1314783.A0A165P6D4"/>
<evidence type="ECO:0000313" key="3">
    <source>
        <dbReference type="Proteomes" id="UP000076727"/>
    </source>
</evidence>
<dbReference type="SMART" id="SM00220">
    <property type="entry name" value="S_TKc"/>
    <property type="match status" value="1"/>
</dbReference>
<evidence type="ECO:0000259" key="1">
    <source>
        <dbReference type="PROSITE" id="PS50011"/>
    </source>
</evidence>
<sequence length="576" mass="65147">WGEHEDGERPKDTLDREFIELGIDALRRLSTAEDSLQNWAITRHEVDEEQKIGVSSFSDVYKGIWRGRSVAIKVLAEVTPRTLFIHEVNVWKSLSHPNVLELLGAFCASSEPPLFFISPYMKNGSLVSYLKGLLSLDSVKPLKMIHEIAMGTAYLHSKGVLHGDLKGANVLLDDQWCCVISDYGQSEIKSEVYRLSGTPAPHGALRWQAPELVAGEVNITQQTDVYAFAMYCIEVLTKGGLPWPLSDEDTVRRLVLKEGIRPEIPIVNQQWIPRRAETMQTCWVTEADRRPSFAEIVEDIQRIRQKFGDGTENFSSRDLSNDALPEQIDDELYDSRDERRYRQLLQHEFHPSLSLPLWTPTPVPLGSIGYLAKPQGKFVTLFNAFKPLESSGGCMSSVDPIESLKSVTRGMQKSDERSVVQRGTDMIQFRKAAYLFAESTAYRYMDDLWELKRWLKANIDAILKEYGVEHNIGREDVILVIGTLEARDYALYASHGHLDGELDFNVYSSPRAGRPWGYFSVPNALSSRVEGYAFDDPEGSQWDAEKVSTVKQGGKWDAVLFARLRFTTDSVEPTSK</sequence>
<gene>
    <name evidence="2" type="ORF">DAEQUDRAFT_766779</name>
</gene>
<proteinExistence type="predicted"/>
<dbReference type="Proteomes" id="UP000076727">
    <property type="component" value="Unassembled WGS sequence"/>
</dbReference>
<dbReference type="InterPro" id="IPR011009">
    <property type="entry name" value="Kinase-like_dom_sf"/>
</dbReference>
<keyword evidence="2" id="KW-0418">Kinase</keyword>
<feature type="domain" description="Protein kinase" evidence="1">
    <location>
        <begin position="46"/>
        <end position="307"/>
    </location>
</feature>
<dbReference type="PANTHER" id="PTHR44329">
    <property type="entry name" value="SERINE/THREONINE-PROTEIN KINASE TNNI3K-RELATED"/>
    <property type="match status" value="1"/>
</dbReference>
<dbReference type="InterPro" id="IPR008271">
    <property type="entry name" value="Ser/Thr_kinase_AS"/>
</dbReference>
<protein>
    <submittedName>
        <fullName evidence="2">Kinase-like protein</fullName>
    </submittedName>
</protein>
<feature type="non-terminal residue" evidence="2">
    <location>
        <position position="1"/>
    </location>
</feature>
<dbReference type="GO" id="GO:0004674">
    <property type="term" value="F:protein serine/threonine kinase activity"/>
    <property type="evidence" value="ECO:0007669"/>
    <property type="project" value="TreeGrafter"/>
</dbReference>
<dbReference type="Gene3D" id="1.10.510.10">
    <property type="entry name" value="Transferase(Phosphotransferase) domain 1"/>
    <property type="match status" value="1"/>
</dbReference>
<evidence type="ECO:0000313" key="2">
    <source>
        <dbReference type="EMBL" id="KZT67818.1"/>
    </source>
</evidence>
<organism evidence="2 3">
    <name type="scientific">Daedalea quercina L-15889</name>
    <dbReference type="NCBI Taxonomy" id="1314783"/>
    <lineage>
        <taxon>Eukaryota</taxon>
        <taxon>Fungi</taxon>
        <taxon>Dikarya</taxon>
        <taxon>Basidiomycota</taxon>
        <taxon>Agaricomycotina</taxon>
        <taxon>Agaricomycetes</taxon>
        <taxon>Polyporales</taxon>
        <taxon>Fomitopsis</taxon>
    </lineage>
</organism>
<dbReference type="OrthoDB" id="1668230at2759"/>
<dbReference type="InterPro" id="IPR001245">
    <property type="entry name" value="Ser-Thr/Tyr_kinase_cat_dom"/>
</dbReference>
<dbReference type="InterPro" id="IPR000719">
    <property type="entry name" value="Prot_kinase_dom"/>
</dbReference>
<reference evidence="2 3" key="1">
    <citation type="journal article" date="2016" name="Mol. Biol. Evol.">
        <title>Comparative Genomics of Early-Diverging Mushroom-Forming Fungi Provides Insights into the Origins of Lignocellulose Decay Capabilities.</title>
        <authorList>
            <person name="Nagy L.G."/>
            <person name="Riley R."/>
            <person name="Tritt A."/>
            <person name="Adam C."/>
            <person name="Daum C."/>
            <person name="Floudas D."/>
            <person name="Sun H."/>
            <person name="Yadav J.S."/>
            <person name="Pangilinan J."/>
            <person name="Larsson K.H."/>
            <person name="Matsuura K."/>
            <person name="Barry K."/>
            <person name="Labutti K."/>
            <person name="Kuo R."/>
            <person name="Ohm R.A."/>
            <person name="Bhattacharya S.S."/>
            <person name="Shirouzu T."/>
            <person name="Yoshinaga Y."/>
            <person name="Martin F.M."/>
            <person name="Grigoriev I.V."/>
            <person name="Hibbett D.S."/>
        </authorList>
    </citation>
    <scope>NUCLEOTIDE SEQUENCE [LARGE SCALE GENOMIC DNA]</scope>
    <source>
        <strain evidence="2 3">L-15889</strain>
    </source>
</reference>
<keyword evidence="3" id="KW-1185">Reference proteome</keyword>
<dbReference type="InterPro" id="IPR051681">
    <property type="entry name" value="Ser/Thr_Kinases-Pseudokinases"/>
</dbReference>
<dbReference type="GO" id="GO:0005524">
    <property type="term" value="F:ATP binding"/>
    <property type="evidence" value="ECO:0007669"/>
    <property type="project" value="InterPro"/>
</dbReference>
<dbReference type="EMBL" id="KV429072">
    <property type="protein sequence ID" value="KZT67818.1"/>
    <property type="molecule type" value="Genomic_DNA"/>
</dbReference>
<dbReference type="PROSITE" id="PS50011">
    <property type="entry name" value="PROTEIN_KINASE_DOM"/>
    <property type="match status" value="1"/>
</dbReference>
<keyword evidence="2" id="KW-0808">Transferase</keyword>
<dbReference type="AlphaFoldDB" id="A0A165P6D4"/>